<dbReference type="EMBL" id="GBRH01261068">
    <property type="protein sequence ID" value="JAD36827.1"/>
    <property type="molecule type" value="Transcribed_RNA"/>
</dbReference>
<proteinExistence type="predicted"/>
<dbReference type="AlphaFoldDB" id="A0A0A8ZPQ4"/>
<protein>
    <submittedName>
        <fullName evidence="1">Uncharacterized protein</fullName>
    </submittedName>
</protein>
<name>A0A0A8ZPQ4_ARUDO</name>
<reference evidence="1" key="1">
    <citation type="submission" date="2014-09" db="EMBL/GenBank/DDBJ databases">
        <authorList>
            <person name="Magalhaes I.L.F."/>
            <person name="Oliveira U."/>
            <person name="Santos F.R."/>
            <person name="Vidigal T.H.D.A."/>
            <person name="Brescovit A.D."/>
            <person name="Santos A.J."/>
        </authorList>
    </citation>
    <scope>NUCLEOTIDE SEQUENCE</scope>
    <source>
        <tissue evidence="1">Shoot tissue taken approximately 20 cm above the soil surface</tissue>
    </source>
</reference>
<reference evidence="1" key="2">
    <citation type="journal article" date="2015" name="Data Brief">
        <title>Shoot transcriptome of the giant reed, Arundo donax.</title>
        <authorList>
            <person name="Barrero R.A."/>
            <person name="Guerrero F.D."/>
            <person name="Moolhuijzen P."/>
            <person name="Goolsby J.A."/>
            <person name="Tidwell J."/>
            <person name="Bellgard S.E."/>
            <person name="Bellgard M.I."/>
        </authorList>
    </citation>
    <scope>NUCLEOTIDE SEQUENCE</scope>
    <source>
        <tissue evidence="1">Shoot tissue taken approximately 20 cm above the soil surface</tissue>
    </source>
</reference>
<accession>A0A0A8ZPQ4</accession>
<sequence length="25" mass="2773">MVILPRYIVLQSVHASNLFGTDVLS</sequence>
<organism evidence="1">
    <name type="scientific">Arundo donax</name>
    <name type="common">Giant reed</name>
    <name type="synonym">Donax arundinaceus</name>
    <dbReference type="NCBI Taxonomy" id="35708"/>
    <lineage>
        <taxon>Eukaryota</taxon>
        <taxon>Viridiplantae</taxon>
        <taxon>Streptophyta</taxon>
        <taxon>Embryophyta</taxon>
        <taxon>Tracheophyta</taxon>
        <taxon>Spermatophyta</taxon>
        <taxon>Magnoliopsida</taxon>
        <taxon>Liliopsida</taxon>
        <taxon>Poales</taxon>
        <taxon>Poaceae</taxon>
        <taxon>PACMAD clade</taxon>
        <taxon>Arundinoideae</taxon>
        <taxon>Arundineae</taxon>
        <taxon>Arundo</taxon>
    </lineage>
</organism>
<evidence type="ECO:0000313" key="1">
    <source>
        <dbReference type="EMBL" id="JAD36827.1"/>
    </source>
</evidence>